<dbReference type="CDD" id="cd18038">
    <property type="entry name" value="DEXXQc_Helz-like"/>
    <property type="match status" value="1"/>
</dbReference>
<dbReference type="GO" id="GO:0005737">
    <property type="term" value="C:cytoplasm"/>
    <property type="evidence" value="ECO:0007669"/>
    <property type="project" value="UniProtKB-SubCell"/>
</dbReference>
<keyword evidence="8" id="KW-0067">ATP-binding</keyword>
<feature type="domain" description="Helicase MOV-10-like beta-barrel" evidence="14">
    <location>
        <begin position="310"/>
        <end position="386"/>
    </location>
</feature>
<evidence type="ECO:0000256" key="8">
    <source>
        <dbReference type="ARBA" id="ARBA00022840"/>
    </source>
</evidence>
<evidence type="ECO:0000256" key="4">
    <source>
        <dbReference type="ARBA" id="ARBA00022490"/>
    </source>
</evidence>
<feature type="domain" description="DNA2/NAM7 helicase-like C-terminal" evidence="13">
    <location>
        <begin position="635"/>
        <end position="843"/>
    </location>
</feature>
<dbReference type="InterPro" id="IPR026122">
    <property type="entry name" value="MOV-10/SDE3_DEXXQ/H-box"/>
</dbReference>
<dbReference type="GO" id="GO:0031047">
    <property type="term" value="P:regulatory ncRNA-mediated gene silencing"/>
    <property type="evidence" value="ECO:0007669"/>
    <property type="project" value="UniProtKB-KW"/>
</dbReference>
<evidence type="ECO:0000259" key="13">
    <source>
        <dbReference type="Pfam" id="PF13087"/>
    </source>
</evidence>
<dbReference type="OrthoDB" id="6513042at2759"/>
<dbReference type="GO" id="GO:0003723">
    <property type="term" value="F:RNA binding"/>
    <property type="evidence" value="ECO:0007669"/>
    <property type="project" value="InterPro"/>
</dbReference>
<evidence type="ECO:0000313" key="16">
    <source>
        <dbReference type="Proteomes" id="UP000076761"/>
    </source>
</evidence>
<evidence type="ECO:0000313" key="15">
    <source>
        <dbReference type="EMBL" id="KZT24162.1"/>
    </source>
</evidence>
<dbReference type="PANTHER" id="PTHR45418:SF1">
    <property type="entry name" value="CANCER_TESTIS ANTIGEN 55"/>
    <property type="match status" value="1"/>
</dbReference>
<dbReference type="Proteomes" id="UP000076761">
    <property type="component" value="Unassembled WGS sequence"/>
</dbReference>
<evidence type="ECO:0000256" key="6">
    <source>
        <dbReference type="ARBA" id="ARBA00022801"/>
    </source>
</evidence>
<name>A0A165RR71_9AGAM</name>
<feature type="region of interest" description="Disordered" evidence="11">
    <location>
        <begin position="870"/>
        <end position="892"/>
    </location>
</feature>
<dbReference type="Pfam" id="PF21634">
    <property type="entry name" value="MOV-10_beta-barrel"/>
    <property type="match status" value="1"/>
</dbReference>
<sequence length="942" mass="105965">MAPCACGEDTFERDLNSHRAGKKHRARMLARQNETVPRTETSTDENVPAHSNDGSRHSEIQRARDPSSNGVATDTSYTELNRNGIYVSWEDGQVYFGILEADEIIEHGPQLRTVTIKRARSNVLVHLKSVQLRSSLNVVGENFTVYAQCDRDPALWISSSVPLLLPVQFHATHEGRFSDILELNFWDVIRQKAFVITRRLHVIVGSKDDHELLKPKTPYVRPEISTTLSPDVTPIPACRPPTWTRMGWSSRLHDFPIPPWLTGLALTTDGTKAVKKIMPSSLDMATYGNWFQILMWVDEEKESLELQKYTLQDAMLTRKDPNYSVRIPGLLKKKPQVLVGDVIVITRKDESMSWEGRVHAIQFDEVRIRMPSDFSLYNGNVFDVSFRLNRLPLRRMHQAVISTPRPERLLFPKAEHILPRPTVADALYQDFVLSSTRIQDDPEKLRAVWAIIHQPARSVPFVLFGPPGTGKTTALVEAICGLLRKSSTTRMLACTPSNRAADTLALKLKQAGLTPDALLRLNAISRPVDELLSEELDPFCPINGNDVFAIPPLEELLAYRVVVSTFVSGGIPQGLGVKKGHFSHIFIDEAGQSVEPQAMIPILSLSDANTNVILAGDHLQLGPVITSPVAARLGYQQSFLERMMKRDIYDAQPWRDTTSVRLELRRQYRTHPDIFAFSNEEFYNGQLQHCADTSITHKFLRSEILVKPGYPVVFHGITGREYREGTSPSYFNIDEASLVKRYCMMLEEEHRDLNAENVGIITPYLAQRGKILEILPDKFKTAKVGTVDDFQGQERLVIILSTVRSNTHHINRDLRHSLGFVANPKRTNVALTRARALLIVIGDPVVLSLDPTWRKFLTLVHNRGGARGQLMPTVPSLDGDTTGNEGEGLGHNHDTERIQRIQAKIIRREGYEGVLAAPESDSESDSDQVLDFLPGQQRAARR</sequence>
<evidence type="ECO:0000256" key="3">
    <source>
        <dbReference type="ARBA" id="ARBA00012552"/>
    </source>
</evidence>
<evidence type="ECO:0000256" key="1">
    <source>
        <dbReference type="ARBA" id="ARBA00004496"/>
    </source>
</evidence>
<feature type="region of interest" description="Disordered" evidence="11">
    <location>
        <begin position="915"/>
        <end position="942"/>
    </location>
</feature>
<evidence type="ECO:0000256" key="11">
    <source>
        <dbReference type="SAM" id="MobiDB-lite"/>
    </source>
</evidence>
<dbReference type="EMBL" id="KV425579">
    <property type="protein sequence ID" value="KZT24162.1"/>
    <property type="molecule type" value="Genomic_DNA"/>
</dbReference>
<dbReference type="GO" id="GO:0032574">
    <property type="term" value="F:5'-3' RNA helicase activity"/>
    <property type="evidence" value="ECO:0007669"/>
    <property type="project" value="InterPro"/>
</dbReference>
<evidence type="ECO:0000256" key="2">
    <source>
        <dbReference type="ARBA" id="ARBA00005601"/>
    </source>
</evidence>
<feature type="domain" description="DNA2/NAM7 helicase helicase" evidence="12">
    <location>
        <begin position="460"/>
        <end position="510"/>
    </location>
</feature>
<evidence type="ECO:0000256" key="9">
    <source>
        <dbReference type="ARBA" id="ARBA00023158"/>
    </source>
</evidence>
<keyword evidence="16" id="KW-1185">Reference proteome</keyword>
<dbReference type="Pfam" id="PF13086">
    <property type="entry name" value="AAA_11"/>
    <property type="match status" value="2"/>
</dbReference>
<feature type="compositionally biased region" description="Basic residues" evidence="11">
    <location>
        <begin position="19"/>
        <end position="28"/>
    </location>
</feature>
<comment type="subcellular location">
    <subcellularLocation>
        <location evidence="1">Cytoplasm</location>
    </subcellularLocation>
</comment>
<dbReference type="AlphaFoldDB" id="A0A165RR71"/>
<keyword evidence="4" id="KW-0963">Cytoplasm</keyword>
<dbReference type="InterPro" id="IPR041679">
    <property type="entry name" value="DNA2/NAM7-like_C"/>
</dbReference>
<evidence type="ECO:0000256" key="7">
    <source>
        <dbReference type="ARBA" id="ARBA00022806"/>
    </source>
</evidence>
<protein>
    <recommendedName>
        <fullName evidence="3">RNA helicase</fullName>
        <ecNumber evidence="3">3.6.4.13</ecNumber>
    </recommendedName>
</protein>
<keyword evidence="5" id="KW-0547">Nucleotide-binding</keyword>
<accession>A0A165RR71</accession>
<feature type="compositionally biased region" description="Polar residues" evidence="11">
    <location>
        <begin position="66"/>
        <end position="75"/>
    </location>
</feature>
<dbReference type="GO" id="GO:0016787">
    <property type="term" value="F:hydrolase activity"/>
    <property type="evidence" value="ECO:0007669"/>
    <property type="project" value="UniProtKB-KW"/>
</dbReference>
<dbReference type="Gene3D" id="3.40.50.300">
    <property type="entry name" value="P-loop containing nucleotide triphosphate hydrolases"/>
    <property type="match status" value="2"/>
</dbReference>
<evidence type="ECO:0000259" key="12">
    <source>
        <dbReference type="Pfam" id="PF13086"/>
    </source>
</evidence>
<proteinExistence type="inferred from homology"/>
<keyword evidence="6 15" id="KW-0378">Hydrolase</keyword>
<evidence type="ECO:0000256" key="10">
    <source>
        <dbReference type="ARBA" id="ARBA00047984"/>
    </source>
</evidence>
<dbReference type="InterPro" id="IPR047187">
    <property type="entry name" value="SF1_C_Upf1"/>
</dbReference>
<comment type="catalytic activity">
    <reaction evidence="10">
        <text>ATP + H2O = ADP + phosphate + H(+)</text>
        <dbReference type="Rhea" id="RHEA:13065"/>
        <dbReference type="ChEBI" id="CHEBI:15377"/>
        <dbReference type="ChEBI" id="CHEBI:15378"/>
        <dbReference type="ChEBI" id="CHEBI:30616"/>
        <dbReference type="ChEBI" id="CHEBI:43474"/>
        <dbReference type="ChEBI" id="CHEBI:456216"/>
        <dbReference type="EC" id="3.6.4.13"/>
    </reaction>
</comment>
<dbReference type="EC" id="3.6.4.13" evidence="3"/>
<feature type="compositionally biased region" description="Basic and acidic residues" evidence="11">
    <location>
        <begin position="53"/>
        <end position="65"/>
    </location>
</feature>
<dbReference type="InParanoid" id="A0A165RR71"/>
<dbReference type="STRING" id="1314782.A0A165RR71"/>
<organism evidence="15 16">
    <name type="scientific">Neolentinus lepideus HHB14362 ss-1</name>
    <dbReference type="NCBI Taxonomy" id="1314782"/>
    <lineage>
        <taxon>Eukaryota</taxon>
        <taxon>Fungi</taxon>
        <taxon>Dikarya</taxon>
        <taxon>Basidiomycota</taxon>
        <taxon>Agaricomycotina</taxon>
        <taxon>Agaricomycetes</taxon>
        <taxon>Gloeophyllales</taxon>
        <taxon>Gloeophyllaceae</taxon>
        <taxon>Neolentinus</taxon>
    </lineage>
</organism>
<dbReference type="InterPro" id="IPR027417">
    <property type="entry name" value="P-loop_NTPase"/>
</dbReference>
<keyword evidence="9" id="KW-0943">RNA-mediated gene silencing</keyword>
<dbReference type="Pfam" id="PF13087">
    <property type="entry name" value="AAA_12"/>
    <property type="match status" value="1"/>
</dbReference>
<keyword evidence="7" id="KW-0347">Helicase</keyword>
<evidence type="ECO:0000259" key="14">
    <source>
        <dbReference type="Pfam" id="PF21634"/>
    </source>
</evidence>
<feature type="domain" description="DNA2/NAM7 helicase helicase" evidence="12">
    <location>
        <begin position="559"/>
        <end position="627"/>
    </location>
</feature>
<dbReference type="SUPFAM" id="SSF52540">
    <property type="entry name" value="P-loop containing nucleoside triphosphate hydrolases"/>
    <property type="match status" value="1"/>
</dbReference>
<dbReference type="CDD" id="cd18808">
    <property type="entry name" value="SF1_C_Upf1"/>
    <property type="match status" value="1"/>
</dbReference>
<dbReference type="GO" id="GO:0005524">
    <property type="term" value="F:ATP binding"/>
    <property type="evidence" value="ECO:0007669"/>
    <property type="project" value="UniProtKB-KW"/>
</dbReference>
<dbReference type="InterPro" id="IPR049080">
    <property type="entry name" value="MOV-10-like_beta-barrel"/>
</dbReference>
<dbReference type="InterPro" id="IPR041677">
    <property type="entry name" value="DNA2/NAM7_AAA_11"/>
</dbReference>
<dbReference type="FunFam" id="3.40.50.300:FF:000326">
    <property type="entry name" value="P-loop containing nucleoside triphosphate hydrolase"/>
    <property type="match status" value="1"/>
</dbReference>
<dbReference type="GO" id="GO:0005694">
    <property type="term" value="C:chromosome"/>
    <property type="evidence" value="ECO:0007669"/>
    <property type="project" value="UniProtKB-ARBA"/>
</dbReference>
<gene>
    <name evidence="15" type="ORF">NEOLEDRAFT_443871</name>
</gene>
<reference evidence="15 16" key="1">
    <citation type="journal article" date="2016" name="Mol. Biol. Evol.">
        <title>Comparative Genomics of Early-Diverging Mushroom-Forming Fungi Provides Insights into the Origins of Lignocellulose Decay Capabilities.</title>
        <authorList>
            <person name="Nagy L.G."/>
            <person name="Riley R."/>
            <person name="Tritt A."/>
            <person name="Adam C."/>
            <person name="Daum C."/>
            <person name="Floudas D."/>
            <person name="Sun H."/>
            <person name="Yadav J.S."/>
            <person name="Pangilinan J."/>
            <person name="Larsson K.H."/>
            <person name="Matsuura K."/>
            <person name="Barry K."/>
            <person name="Labutti K."/>
            <person name="Kuo R."/>
            <person name="Ohm R.A."/>
            <person name="Bhattacharya S.S."/>
            <person name="Shirouzu T."/>
            <person name="Yoshinaga Y."/>
            <person name="Martin F.M."/>
            <person name="Grigoriev I.V."/>
            <person name="Hibbett D.S."/>
        </authorList>
    </citation>
    <scope>NUCLEOTIDE SEQUENCE [LARGE SCALE GENOMIC DNA]</scope>
    <source>
        <strain evidence="15 16">HHB14362 ss-1</strain>
    </source>
</reference>
<evidence type="ECO:0000256" key="5">
    <source>
        <dbReference type="ARBA" id="ARBA00022741"/>
    </source>
</evidence>
<feature type="region of interest" description="Disordered" evidence="11">
    <location>
        <begin position="17"/>
        <end position="75"/>
    </location>
</feature>
<dbReference type="PANTHER" id="PTHR45418">
    <property type="entry name" value="CANCER/TESTIS ANTIGEN 55"/>
    <property type="match status" value="1"/>
</dbReference>
<comment type="similarity">
    <text evidence="2">Belongs to the DNA2/NAM7 helicase family. SDE3 subfamily.</text>
</comment>